<comment type="caution">
    <text evidence="1">The sequence shown here is derived from an EMBL/GenBank/DDBJ whole genome shotgun (WGS) entry which is preliminary data.</text>
</comment>
<dbReference type="Proteomes" id="UP001163603">
    <property type="component" value="Chromosome 1"/>
</dbReference>
<evidence type="ECO:0000313" key="2">
    <source>
        <dbReference type="Proteomes" id="UP001163603"/>
    </source>
</evidence>
<proteinExistence type="predicted"/>
<gene>
    <name evidence="1" type="ORF">Pint_00439</name>
</gene>
<organism evidence="1 2">
    <name type="scientific">Pistacia integerrima</name>
    <dbReference type="NCBI Taxonomy" id="434235"/>
    <lineage>
        <taxon>Eukaryota</taxon>
        <taxon>Viridiplantae</taxon>
        <taxon>Streptophyta</taxon>
        <taxon>Embryophyta</taxon>
        <taxon>Tracheophyta</taxon>
        <taxon>Spermatophyta</taxon>
        <taxon>Magnoliopsida</taxon>
        <taxon>eudicotyledons</taxon>
        <taxon>Gunneridae</taxon>
        <taxon>Pentapetalae</taxon>
        <taxon>rosids</taxon>
        <taxon>malvids</taxon>
        <taxon>Sapindales</taxon>
        <taxon>Anacardiaceae</taxon>
        <taxon>Pistacia</taxon>
    </lineage>
</organism>
<accession>A0ACC0ZF99</accession>
<dbReference type="EMBL" id="CM047736">
    <property type="protein sequence ID" value="KAJ0051451.1"/>
    <property type="molecule type" value="Genomic_DNA"/>
</dbReference>
<protein>
    <submittedName>
        <fullName evidence="1">Uncharacterized protein</fullName>
    </submittedName>
</protein>
<keyword evidence="2" id="KW-1185">Reference proteome</keyword>
<reference evidence="2" key="1">
    <citation type="journal article" date="2023" name="G3 (Bethesda)">
        <title>Genome assembly and association tests identify interacting loci associated with vigor, precocity, and sex in interspecific pistachio rootstocks.</title>
        <authorList>
            <person name="Palmer W."/>
            <person name="Jacygrad E."/>
            <person name="Sagayaradj S."/>
            <person name="Cavanaugh K."/>
            <person name="Han R."/>
            <person name="Bertier L."/>
            <person name="Beede B."/>
            <person name="Kafkas S."/>
            <person name="Golino D."/>
            <person name="Preece J."/>
            <person name="Michelmore R."/>
        </authorList>
    </citation>
    <scope>NUCLEOTIDE SEQUENCE [LARGE SCALE GENOMIC DNA]</scope>
</reference>
<sequence>MKLKINKACDLSSISVFPPHARRSSATPTGLHAQQFRSQPSQQSFSQGLSSQQGMFSQLSQSSLDEVLTNDQRVCSQERENTMKKVPCVPQHSYPREESQMPISRSSTNLIRKWNPTSASDQRCQISEELERRIGMMETSLNRFGIILDSIQSDVIQVNKGTKEVMLEVEGISQKLVAHGTSLQQLMNKGNEDIKASLDGGLKSLSDQLGKDGHEEKFKEILLVLSTLPVQTEASLLKLQNKLSNLLAKKMQALEIISLFPMSSRLNSLKSPNQKCELANVLSPKALAKSLKNPNKKCQMAIVPAQKVTVRRAISQRKPKPLKNSIVPPEVSVQAIQVPKVEMGGWKSVKKERLMKEVVSSENHKKKEVSSSVQAKEFRIIIDSDEEIDGGFSCLINEKGTDIGTELIQDVKEETDRILRKARKRRRYNNPIIID</sequence>
<evidence type="ECO:0000313" key="1">
    <source>
        <dbReference type="EMBL" id="KAJ0051451.1"/>
    </source>
</evidence>
<name>A0ACC0ZF99_9ROSI</name>